<dbReference type="AlphaFoldDB" id="A0A069QM29"/>
<dbReference type="EMBL" id="JNGW01000132">
    <property type="protein sequence ID" value="KDR50901.1"/>
    <property type="molecule type" value="Genomic_DNA"/>
</dbReference>
<accession>A0A069QM29</accession>
<organism evidence="1 2">
    <name type="scientific">Hoylesella loescheii DSM 19665 = JCM 12249 = ATCC 15930</name>
    <dbReference type="NCBI Taxonomy" id="1122985"/>
    <lineage>
        <taxon>Bacteria</taxon>
        <taxon>Pseudomonadati</taxon>
        <taxon>Bacteroidota</taxon>
        <taxon>Bacteroidia</taxon>
        <taxon>Bacteroidales</taxon>
        <taxon>Prevotellaceae</taxon>
        <taxon>Hoylesella</taxon>
    </lineage>
</organism>
<gene>
    <name evidence="1" type="ORF">HMPREF1991_03031</name>
</gene>
<dbReference type="RefSeq" id="WP_025790191.1">
    <property type="nucleotide sequence ID" value="NZ_KB899213.1"/>
</dbReference>
<dbReference type="HOGENOM" id="CLU_050989_0_0_10"/>
<reference evidence="1 2" key="1">
    <citation type="submission" date="2013-08" db="EMBL/GenBank/DDBJ databases">
        <authorList>
            <person name="Weinstock G."/>
            <person name="Sodergren E."/>
            <person name="Wylie T."/>
            <person name="Fulton L."/>
            <person name="Fulton R."/>
            <person name="Fronick C."/>
            <person name="O'Laughlin M."/>
            <person name="Godfrey J."/>
            <person name="Miner T."/>
            <person name="Herter B."/>
            <person name="Appelbaum E."/>
            <person name="Cordes M."/>
            <person name="Lek S."/>
            <person name="Wollam A."/>
            <person name="Pepin K.H."/>
            <person name="Palsikar V.B."/>
            <person name="Mitreva M."/>
            <person name="Wilson R.K."/>
        </authorList>
    </citation>
    <scope>NUCLEOTIDE SEQUENCE [LARGE SCALE GENOMIC DNA]</scope>
    <source>
        <strain evidence="1 2">ATCC 15930</strain>
    </source>
</reference>
<dbReference type="Proteomes" id="UP000027442">
    <property type="component" value="Unassembled WGS sequence"/>
</dbReference>
<protein>
    <recommendedName>
        <fullName evidence="3">DUF2931 domain-containing protein</fullName>
    </recommendedName>
</protein>
<comment type="caution">
    <text evidence="1">The sequence shown here is derived from an EMBL/GenBank/DDBJ whole genome shotgun (WGS) entry which is preliminary data.</text>
</comment>
<evidence type="ECO:0000313" key="2">
    <source>
        <dbReference type="Proteomes" id="UP000027442"/>
    </source>
</evidence>
<proteinExistence type="predicted"/>
<name>A0A069QM29_HOYLO</name>
<dbReference type="InterPro" id="IPR021326">
    <property type="entry name" value="DUF2931"/>
</dbReference>
<dbReference type="PATRIC" id="fig|1122985.7.peg.3135"/>
<evidence type="ECO:0008006" key="3">
    <source>
        <dbReference type="Google" id="ProtNLM"/>
    </source>
</evidence>
<dbReference type="Pfam" id="PF11153">
    <property type="entry name" value="DUF2931"/>
    <property type="match status" value="1"/>
</dbReference>
<keyword evidence="2" id="KW-1185">Reference proteome</keyword>
<dbReference type="eggNOG" id="ENOG5030JUG">
    <property type="taxonomic scope" value="Bacteria"/>
</dbReference>
<evidence type="ECO:0000313" key="1">
    <source>
        <dbReference type="EMBL" id="KDR50901.1"/>
    </source>
</evidence>
<sequence length="355" mass="41216">MDRSVRTKFAWEPTVAAPRNYPIEMKYAFVGFGEKGKYPIIDKKVGNGIATPGSEVGLTDFDQEGYDMPNSINAVWLSYAEKKYYKAEIKLSEEVQARILELFRGGFRGHWPQKWTTYGYFVVSLLPKGRIWLFLASIDRTVLVCDNLQANEIQMSLEEFEADAYEAYHTTDKLCEEALKYHEDAATLLKKNGIPDGLWQRYGERFNYKIDVVPEDKDAKVDPEAIYYYVNGETQYSNDSVPIYPASRLQKLECAWFVADTMYTGHFFFDEDEVMSVYPKAFGTDGKKNGKLLVKISKYNNWFDISLRVGEDEFPLEKTKIHVFKSTPQKKPEERYPYYNNHEEVHSTKIFFIGQ</sequence>